<accession>A0A0M4RCR3</accession>
<dbReference type="InterPro" id="IPR044925">
    <property type="entry name" value="His-Me_finger_sf"/>
</dbReference>
<dbReference type="EMBL" id="KT365397">
    <property type="protein sequence ID" value="ALF01116.1"/>
    <property type="molecule type" value="Genomic_DNA"/>
</dbReference>
<keyword evidence="2" id="KW-0378">Hydrolase</keyword>
<keyword evidence="2" id="KW-0255">Endonuclease</keyword>
<dbReference type="InterPro" id="IPR004211">
    <property type="entry name" value="Endonuclease_7"/>
</dbReference>
<dbReference type="Proteomes" id="UP000225655">
    <property type="component" value="Segment"/>
</dbReference>
<dbReference type="Pfam" id="PF02945">
    <property type="entry name" value="Endonuclease_7"/>
    <property type="match status" value="1"/>
</dbReference>
<feature type="region of interest" description="Disordered" evidence="1">
    <location>
        <begin position="1"/>
        <end position="27"/>
    </location>
</feature>
<reference evidence="2 3" key="1">
    <citation type="submission" date="2015-07" db="EMBL/GenBank/DDBJ databases">
        <authorList>
            <person name="Loviza R.A."/>
            <person name="Abdel M.A."/>
            <person name="Rubia G.C."/>
            <person name="Walstead R.N."/>
            <person name="Shah Z.V."/>
            <person name="Tahir R."/>
            <person name="Campbell R.A."/>
            <person name="Williamson S.M."/>
            <person name="Anderson J."/>
            <person name="Padolina J."/>
            <person name="Johnson A."/>
            <person name="Serrano M.G."/>
            <person name="Buck G."/>
            <person name="Lee V."/>
            <person name="Wang Y."/>
            <person name="Carvalho R."/>
            <person name="Voegtly L."/>
            <person name="Shi R."/>
            <person name="Duckworth R."/>
            <person name="Johnson A."/>
            <person name="Walstead R."/>
            <person name="Shah Z."/>
            <person name="Kiflezghi M."/>
            <person name="Wade K."/>
            <person name="Delesalle V.A."/>
            <person name="Bradley K.W."/>
            <person name="Asai D.J."/>
            <person name="Bowman C.A."/>
            <person name="Russell D.A."/>
            <person name="Pope W.H."/>
            <person name="Jacobs-Sera D."/>
            <person name="Hendrix R.W."/>
            <person name="Hatfull G.F."/>
        </authorList>
    </citation>
    <scope>NUCLEOTIDE SEQUENCE [LARGE SCALE GENOMIC DNA]</scope>
</reference>
<dbReference type="Gene3D" id="3.40.1800.10">
    <property type="entry name" value="His-Me finger endonucleases"/>
    <property type="match status" value="1"/>
</dbReference>
<keyword evidence="2" id="KW-0540">Nuclease</keyword>
<protein>
    <submittedName>
        <fullName evidence="2">Endonuclease VII</fullName>
    </submittedName>
</protein>
<name>A0A0M4RCR3_9CAUD</name>
<evidence type="ECO:0000313" key="3">
    <source>
        <dbReference type="Proteomes" id="UP000225655"/>
    </source>
</evidence>
<evidence type="ECO:0000313" key="2">
    <source>
        <dbReference type="EMBL" id="ALF01116.1"/>
    </source>
</evidence>
<gene>
    <name evidence="2" type="ORF">SEA_MAVERICK_58</name>
</gene>
<proteinExistence type="predicted"/>
<evidence type="ECO:0000256" key="1">
    <source>
        <dbReference type="SAM" id="MobiDB-lite"/>
    </source>
</evidence>
<organism evidence="2 3">
    <name type="scientific">Mycobacterium phage Maverick</name>
    <dbReference type="NCBI Taxonomy" id="1701799"/>
    <lineage>
        <taxon>Viruses</taxon>
        <taxon>Duplodnaviria</taxon>
        <taxon>Heunggongvirae</taxon>
        <taxon>Uroviricota</taxon>
        <taxon>Caudoviricetes</taxon>
        <taxon>Backyardiganvirus</taxon>
        <taxon>Backyardiganvirus peaches</taxon>
    </lineage>
</organism>
<dbReference type="GO" id="GO:0004519">
    <property type="term" value="F:endonuclease activity"/>
    <property type="evidence" value="ECO:0007669"/>
    <property type="project" value="UniProtKB-KW"/>
</dbReference>
<dbReference type="InterPro" id="IPR038563">
    <property type="entry name" value="Endonuclease_7_sf"/>
</dbReference>
<sequence>MGRGSTSAWRVSMTTTRRKPTVRSQDRAHKRKPCIDCTAEGIVTKRKAPHPGPRCVTHHRAKRLQRRTLTQEQRWMDVYGITADEYWAIYEHQGGCCYICRRANGKRKRLSVDHDHATGIVRGLLCTACNRNVLGHLRDSVEAAQRIIDYLDDPPAVQAIGERVVPDP</sequence>
<dbReference type="SUPFAM" id="SSF54060">
    <property type="entry name" value="His-Me finger endonucleases"/>
    <property type="match status" value="1"/>
</dbReference>
<feature type="compositionally biased region" description="Polar residues" evidence="1">
    <location>
        <begin position="1"/>
        <end position="15"/>
    </location>
</feature>